<dbReference type="Proteomes" id="UP000694845">
    <property type="component" value="Unplaced"/>
</dbReference>
<dbReference type="KEGG" id="aplc:110981217"/>
<dbReference type="RefSeq" id="XP_022094286.1">
    <property type="nucleotide sequence ID" value="XM_022238594.1"/>
</dbReference>
<dbReference type="RefSeq" id="XP_022094276.1">
    <property type="nucleotide sequence ID" value="XM_022238584.1"/>
</dbReference>
<dbReference type="RefSeq" id="XP_022094278.1">
    <property type="nucleotide sequence ID" value="XM_022238586.1"/>
</dbReference>
<dbReference type="OrthoDB" id="10409046at2759"/>
<dbReference type="RefSeq" id="XP_022094283.1">
    <property type="nucleotide sequence ID" value="XM_022238591.1"/>
</dbReference>
<feature type="region of interest" description="Disordered" evidence="2">
    <location>
        <begin position="39"/>
        <end position="60"/>
    </location>
</feature>
<feature type="region of interest" description="Disordered" evidence="2">
    <location>
        <begin position="179"/>
        <end position="198"/>
    </location>
</feature>
<evidence type="ECO:0000313" key="7">
    <source>
        <dbReference type="RefSeq" id="XP_022094277.1"/>
    </source>
</evidence>
<evidence type="ECO:0000313" key="15">
    <source>
        <dbReference type="RefSeq" id="XP_022094285.1"/>
    </source>
</evidence>
<evidence type="ECO:0000313" key="10">
    <source>
        <dbReference type="RefSeq" id="XP_022094280.1"/>
    </source>
</evidence>
<keyword evidence="3" id="KW-0472">Membrane</keyword>
<evidence type="ECO:0000313" key="8">
    <source>
        <dbReference type="RefSeq" id="XP_022094278.1"/>
    </source>
</evidence>
<dbReference type="RefSeq" id="XP_022094275.1">
    <property type="nucleotide sequence ID" value="XM_022238583.1"/>
</dbReference>
<dbReference type="OMA" id="FICINAP"/>
<evidence type="ECO:0000256" key="2">
    <source>
        <dbReference type="SAM" id="MobiDB-lite"/>
    </source>
</evidence>
<feature type="compositionally biased region" description="Basic residues" evidence="2">
    <location>
        <begin position="181"/>
        <end position="190"/>
    </location>
</feature>
<evidence type="ECO:0000256" key="1">
    <source>
        <dbReference type="SAM" id="Coils"/>
    </source>
</evidence>
<evidence type="ECO:0000313" key="14">
    <source>
        <dbReference type="RefSeq" id="XP_022094284.1"/>
    </source>
</evidence>
<feature type="coiled-coil region" evidence="1">
    <location>
        <begin position="93"/>
        <end position="120"/>
    </location>
</feature>
<keyword evidence="1" id="KW-0175">Coiled coil</keyword>
<dbReference type="RefSeq" id="XP_022094280.1">
    <property type="nucleotide sequence ID" value="XM_022238588.1"/>
</dbReference>
<evidence type="ECO:0000313" key="17">
    <source>
        <dbReference type="RefSeq" id="XP_022094287.1"/>
    </source>
</evidence>
<dbReference type="RefSeq" id="XP_022094279.1">
    <property type="nucleotide sequence ID" value="XM_022238587.1"/>
</dbReference>
<dbReference type="RefSeq" id="XP_022094287.1">
    <property type="nucleotide sequence ID" value="XM_022238595.1"/>
</dbReference>
<feature type="transmembrane region" description="Helical" evidence="3">
    <location>
        <begin position="9"/>
        <end position="28"/>
    </location>
</feature>
<organism evidence="4 12">
    <name type="scientific">Acanthaster planci</name>
    <name type="common">Crown-of-thorns starfish</name>
    <dbReference type="NCBI Taxonomy" id="133434"/>
    <lineage>
        <taxon>Eukaryota</taxon>
        <taxon>Metazoa</taxon>
        <taxon>Echinodermata</taxon>
        <taxon>Eleutherozoa</taxon>
        <taxon>Asterozoa</taxon>
        <taxon>Asteroidea</taxon>
        <taxon>Valvatacea</taxon>
        <taxon>Valvatida</taxon>
        <taxon>Acanthasteridae</taxon>
        <taxon>Acanthaster</taxon>
    </lineage>
</organism>
<gene>
    <name evidence="5 6 7 8 9 10 11 12 13 14 15 16 17" type="primary">LOC110981217</name>
</gene>
<keyword evidence="3" id="KW-0812">Transmembrane</keyword>
<dbReference type="AlphaFoldDB" id="A0A8B7YNN9"/>
<feature type="transmembrane region" description="Helical" evidence="3">
    <location>
        <begin position="71"/>
        <end position="93"/>
    </location>
</feature>
<dbReference type="GeneID" id="110981217"/>
<sequence length="198" mass="22245">MTSLRVTNLYAHSLSTFVVFICINAPSVTPATPAMLELPGIPQQPLHTQGSSSRKSQEHADGLDSFQTGMIIGFVTFAVLALCMMLLILYVLVRGTRRELRKARVELAELREQRRQDAAAERLQLKGRASELRCIVDEDDSSDLVKEENERDDGVGYDYQPPPSPSAYDNYSYVAMEAQRNSRHGRKKRKANDCIIEN</sequence>
<keyword evidence="4" id="KW-1185">Reference proteome</keyword>
<evidence type="ECO:0000313" key="4">
    <source>
        <dbReference type="Proteomes" id="UP000694845"/>
    </source>
</evidence>
<dbReference type="RefSeq" id="XP_022094282.1">
    <property type="nucleotide sequence ID" value="XM_022238590.1"/>
</dbReference>
<dbReference type="RefSeq" id="XP_022094277.1">
    <property type="nucleotide sequence ID" value="XM_022238585.1"/>
</dbReference>
<accession>A0A8B7YNN9</accession>
<feature type="region of interest" description="Disordered" evidence="2">
    <location>
        <begin position="141"/>
        <end position="166"/>
    </location>
</feature>
<evidence type="ECO:0000313" key="6">
    <source>
        <dbReference type="RefSeq" id="XP_022094276.1"/>
    </source>
</evidence>
<dbReference type="RefSeq" id="XP_022094281.1">
    <property type="nucleotide sequence ID" value="XM_022238589.1"/>
</dbReference>
<dbReference type="RefSeq" id="XP_022094284.1">
    <property type="nucleotide sequence ID" value="XM_022238592.1"/>
</dbReference>
<evidence type="ECO:0000313" key="9">
    <source>
        <dbReference type="RefSeq" id="XP_022094279.1"/>
    </source>
</evidence>
<name>A0A8B7YNN9_ACAPL</name>
<evidence type="ECO:0000313" key="11">
    <source>
        <dbReference type="RefSeq" id="XP_022094281.1"/>
    </source>
</evidence>
<proteinExistence type="predicted"/>
<keyword evidence="3" id="KW-1133">Transmembrane helix</keyword>
<evidence type="ECO:0000313" key="12">
    <source>
        <dbReference type="RefSeq" id="XP_022094282.1"/>
    </source>
</evidence>
<protein>
    <submittedName>
        <fullName evidence="5 6">Uncharacterized protein LOC110981217</fullName>
    </submittedName>
</protein>
<evidence type="ECO:0000313" key="5">
    <source>
        <dbReference type="RefSeq" id="XP_022094275.1"/>
    </source>
</evidence>
<evidence type="ECO:0000256" key="3">
    <source>
        <dbReference type="SAM" id="Phobius"/>
    </source>
</evidence>
<feature type="compositionally biased region" description="Polar residues" evidence="2">
    <location>
        <begin position="45"/>
        <end position="54"/>
    </location>
</feature>
<dbReference type="RefSeq" id="XP_022094285.1">
    <property type="nucleotide sequence ID" value="XM_022238593.1"/>
</dbReference>
<evidence type="ECO:0000313" key="16">
    <source>
        <dbReference type="RefSeq" id="XP_022094286.1"/>
    </source>
</evidence>
<reference evidence="5 6" key="1">
    <citation type="submission" date="2025-04" db="UniProtKB">
        <authorList>
            <consortium name="RefSeq"/>
        </authorList>
    </citation>
    <scope>IDENTIFICATION</scope>
</reference>
<evidence type="ECO:0000313" key="13">
    <source>
        <dbReference type="RefSeq" id="XP_022094283.1"/>
    </source>
</evidence>
<feature type="compositionally biased region" description="Basic and acidic residues" evidence="2">
    <location>
        <begin position="143"/>
        <end position="154"/>
    </location>
</feature>